<reference evidence="1" key="1">
    <citation type="submission" date="2019-03" db="EMBL/GenBank/DDBJ databases">
        <title>Serratia marcescens strain N2 draft genome.</title>
        <authorList>
            <person name="Yassin A."/>
            <person name="El-Kenawy N."/>
            <person name="Youssef N.H."/>
        </authorList>
    </citation>
    <scope>NUCLEOTIDE SEQUENCE [LARGE SCALE GENOMIC DNA]</scope>
    <source>
        <strain evidence="1">N2</strain>
    </source>
</reference>
<name>A0A9X8VK95_SERMA</name>
<dbReference type="EMBL" id="SPSG01000748">
    <property type="protein sequence ID" value="TFV29351.1"/>
    <property type="molecule type" value="Genomic_DNA"/>
</dbReference>
<dbReference type="AlphaFoldDB" id="A0A9X8VK95"/>
<gene>
    <name evidence="1" type="ORF">E0L31_06115</name>
</gene>
<comment type="caution">
    <text evidence="1">The sequence shown here is derived from an EMBL/GenBank/DDBJ whole genome shotgun (WGS) entry which is preliminary data.</text>
</comment>
<evidence type="ECO:0000313" key="1">
    <source>
        <dbReference type="EMBL" id="TFV29351.1"/>
    </source>
</evidence>
<proteinExistence type="predicted"/>
<organism evidence="1">
    <name type="scientific">Serratia marcescens</name>
    <dbReference type="NCBI Taxonomy" id="615"/>
    <lineage>
        <taxon>Bacteria</taxon>
        <taxon>Pseudomonadati</taxon>
        <taxon>Pseudomonadota</taxon>
        <taxon>Gammaproteobacteria</taxon>
        <taxon>Enterobacterales</taxon>
        <taxon>Yersiniaceae</taxon>
        <taxon>Serratia</taxon>
    </lineage>
</organism>
<protein>
    <submittedName>
        <fullName evidence="1">Uncharacterized protein</fullName>
    </submittedName>
</protein>
<dbReference type="RefSeq" id="WP_212562379.1">
    <property type="nucleotide sequence ID" value="NZ_JARSBB010000001.1"/>
</dbReference>
<sequence>MSKELKLDVMNNKNDLIEGTFCHSLFERSFFDEKLLSDLINNSGAFLKENECDKDVLNLLSWIVNGVDQCFTSHNDENDYYLIENYSVALENRWVLLWRSKIDKIIGRK</sequence>
<accession>A0A9X8VK95</accession>